<accession>A0A0H1R7N1</accession>
<dbReference type="InterPro" id="IPR037099">
    <property type="entry name" value="Fum_R/Succ_DH_flav-like_C_sf"/>
</dbReference>
<dbReference type="Pfam" id="PF00890">
    <property type="entry name" value="FAD_binding_2"/>
    <property type="match status" value="1"/>
</dbReference>
<feature type="transmembrane region" description="Helical" evidence="12">
    <location>
        <begin position="12"/>
        <end position="38"/>
    </location>
</feature>
<dbReference type="GO" id="GO:0008734">
    <property type="term" value="F:L-aspartate oxidase activity"/>
    <property type="evidence" value="ECO:0007669"/>
    <property type="project" value="UniProtKB-UniRule"/>
</dbReference>
<dbReference type="UniPathway" id="UPA00253">
    <property type="reaction ID" value="UER00326"/>
</dbReference>
<evidence type="ECO:0000256" key="2">
    <source>
        <dbReference type="ARBA" id="ARBA00004950"/>
    </source>
</evidence>
<dbReference type="Gene3D" id="1.20.58.100">
    <property type="entry name" value="Fumarate reductase/succinate dehydrogenase flavoprotein-like, C-terminal domain"/>
    <property type="match status" value="1"/>
</dbReference>
<keyword evidence="12" id="KW-0472">Membrane</keyword>
<evidence type="ECO:0000256" key="11">
    <source>
        <dbReference type="RuleBase" id="RU362049"/>
    </source>
</evidence>
<dbReference type="FunFam" id="3.90.700.10:FF:000002">
    <property type="entry name" value="L-aspartate oxidase"/>
    <property type="match status" value="1"/>
</dbReference>
<dbReference type="SUPFAM" id="SSF56425">
    <property type="entry name" value="Succinate dehydrogenase/fumarate reductase flavoprotein, catalytic domain"/>
    <property type="match status" value="1"/>
</dbReference>
<dbReference type="NCBIfam" id="TIGR00551">
    <property type="entry name" value="nadB"/>
    <property type="match status" value="1"/>
</dbReference>
<dbReference type="InterPro" id="IPR003953">
    <property type="entry name" value="FAD-dep_OxRdtase_2_FAD-bd"/>
</dbReference>
<evidence type="ECO:0000256" key="10">
    <source>
        <dbReference type="NCBIfam" id="TIGR00551"/>
    </source>
</evidence>
<keyword evidence="12" id="KW-1133">Transmembrane helix</keyword>
<evidence type="ECO:0000256" key="1">
    <source>
        <dbReference type="ARBA" id="ARBA00001974"/>
    </source>
</evidence>
<evidence type="ECO:0000256" key="3">
    <source>
        <dbReference type="ARBA" id="ARBA00008562"/>
    </source>
</evidence>
<dbReference type="STRING" id="1225564.AA309_20535"/>
<protein>
    <recommendedName>
        <fullName evidence="4 10">L-aspartate oxidase</fullName>
        <ecNumber evidence="4 10">1.4.3.16</ecNumber>
    </recommendedName>
</protein>
<evidence type="ECO:0000313" key="15">
    <source>
        <dbReference type="EMBL" id="KLK91260.1"/>
    </source>
</evidence>
<dbReference type="PRINTS" id="PR00368">
    <property type="entry name" value="FADPNR"/>
</dbReference>
<dbReference type="PATRIC" id="fig|1225564.3.peg.5430"/>
<dbReference type="EC" id="1.4.3.16" evidence="4 10"/>
<dbReference type="NCBIfam" id="NF005701">
    <property type="entry name" value="PRK07512.1"/>
    <property type="match status" value="1"/>
</dbReference>
<dbReference type="EMBL" id="LCYG01000056">
    <property type="protein sequence ID" value="KLK91260.1"/>
    <property type="molecule type" value="Genomic_DNA"/>
</dbReference>
<gene>
    <name evidence="15" type="ORF">AA309_20535</name>
</gene>
<dbReference type="InterPro" id="IPR015939">
    <property type="entry name" value="Fum_Rdtase/Succ_DH_flav-like_C"/>
</dbReference>
<comment type="caution">
    <text evidence="15">The sequence shown here is derived from an EMBL/GenBank/DDBJ whole genome shotgun (WGS) entry which is preliminary data.</text>
</comment>
<evidence type="ECO:0000256" key="9">
    <source>
        <dbReference type="ARBA" id="ARBA00048305"/>
    </source>
</evidence>
<proteinExistence type="inferred from homology"/>
<dbReference type="Gene3D" id="3.90.700.10">
    <property type="entry name" value="Succinate dehydrogenase/fumarate reductase flavoprotein, catalytic domain"/>
    <property type="match status" value="1"/>
</dbReference>
<dbReference type="PANTHER" id="PTHR42716">
    <property type="entry name" value="L-ASPARTATE OXIDASE"/>
    <property type="match status" value="1"/>
</dbReference>
<dbReference type="InterPro" id="IPR036188">
    <property type="entry name" value="FAD/NAD-bd_sf"/>
</dbReference>
<keyword evidence="6 11" id="KW-0662">Pyridine nucleotide biosynthesis</keyword>
<evidence type="ECO:0000259" key="13">
    <source>
        <dbReference type="Pfam" id="PF00890"/>
    </source>
</evidence>
<dbReference type="GO" id="GO:0005737">
    <property type="term" value="C:cytoplasm"/>
    <property type="evidence" value="ECO:0007669"/>
    <property type="project" value="UniProtKB-SubCell"/>
</dbReference>
<dbReference type="SUPFAM" id="SSF51905">
    <property type="entry name" value="FAD/NAD(P)-binding domain"/>
    <property type="match status" value="1"/>
</dbReference>
<dbReference type="AlphaFoldDB" id="A0A0H1R7N1"/>
<comment type="similarity">
    <text evidence="3 11">Belongs to the FAD-dependent oxidoreductase 2 family. NadB subfamily.</text>
</comment>
<comment type="function">
    <text evidence="11">Catalyzes the oxidation of L-aspartate to iminoaspartate.</text>
</comment>
<dbReference type="SUPFAM" id="SSF46977">
    <property type="entry name" value="Succinate dehydrogenase/fumarate reductase flavoprotein C-terminal domain"/>
    <property type="match status" value="1"/>
</dbReference>
<sequence>MTMTTANPHDRIVVVGGGIAGLATALHLAPLPVTLLVASPLGQQASTPLAQGGIAAALGADDDPALHATDTLQAGAGLSNPDVAARVARAAPSCIEWLVAQGASFDRTASGDGLILGLEAAHSRRRIVHAQGDRTGRSVLEALIHAVRKTPSIQIMENHRVTDLALDANGAAAGAFCAPWGSEGSEEPILIPGRAVVLATGGIGGLYAHTTNPLTAQGGGLALAARAGAVLRDLEFVQFHPTAIAAGLDPMPLATEALRGEGAMLVNSRGERFMQAVPGAELAPRDVVARAIFAQICAGERVFLDTRHVLGEHITSKFPGVTALCRAAGIDPIRDPVPVRPAAHYHMGGIKVDDQSRSSVEGLWACGEVASTGLHGANRLASNSLLEALAYAAWIADGIRGMESRPSMVQPPSPSFAPWHRSNSRNQQSLCLQQIRSVMDRQVGVLRDAAGLHQAVRHCSALTHEARSIRERDAVLVSLMIATAAYSRNESRGAHQRLDHPHLMPEQHTEMTLDQALRIAAEIDNETAAPVRRVA</sequence>
<dbReference type="GO" id="GO:0034628">
    <property type="term" value="P:'de novo' NAD+ biosynthetic process from L-aspartate"/>
    <property type="evidence" value="ECO:0007669"/>
    <property type="project" value="TreeGrafter"/>
</dbReference>
<keyword evidence="16" id="KW-1185">Reference proteome</keyword>
<evidence type="ECO:0000259" key="14">
    <source>
        <dbReference type="Pfam" id="PF02910"/>
    </source>
</evidence>
<evidence type="ECO:0000313" key="16">
    <source>
        <dbReference type="Proteomes" id="UP000035489"/>
    </source>
</evidence>
<evidence type="ECO:0000256" key="12">
    <source>
        <dbReference type="SAM" id="Phobius"/>
    </source>
</evidence>
<dbReference type="Gene3D" id="3.50.50.60">
    <property type="entry name" value="FAD/NAD(P)-binding domain"/>
    <property type="match status" value="1"/>
</dbReference>
<dbReference type="Pfam" id="PF02910">
    <property type="entry name" value="Succ_DH_flav_C"/>
    <property type="match status" value="1"/>
</dbReference>
<keyword evidence="8 11" id="KW-0560">Oxidoreductase</keyword>
<evidence type="ECO:0000256" key="5">
    <source>
        <dbReference type="ARBA" id="ARBA00022630"/>
    </source>
</evidence>
<feature type="domain" description="Fumarate reductase/succinate dehydrogenase flavoprotein-like C-terminal" evidence="14">
    <location>
        <begin position="434"/>
        <end position="512"/>
    </location>
</feature>
<organism evidence="15 16">
    <name type="scientific">Microvirga vignae</name>
    <dbReference type="NCBI Taxonomy" id="1225564"/>
    <lineage>
        <taxon>Bacteria</taxon>
        <taxon>Pseudomonadati</taxon>
        <taxon>Pseudomonadota</taxon>
        <taxon>Alphaproteobacteria</taxon>
        <taxon>Hyphomicrobiales</taxon>
        <taxon>Methylobacteriaceae</taxon>
        <taxon>Microvirga</taxon>
    </lineage>
</organism>
<comment type="catalytic activity">
    <reaction evidence="9">
        <text>L-aspartate + O2 = iminosuccinate + H2O2</text>
        <dbReference type="Rhea" id="RHEA:25876"/>
        <dbReference type="ChEBI" id="CHEBI:15379"/>
        <dbReference type="ChEBI" id="CHEBI:16240"/>
        <dbReference type="ChEBI" id="CHEBI:29991"/>
        <dbReference type="ChEBI" id="CHEBI:77875"/>
        <dbReference type="EC" id="1.4.3.16"/>
    </reaction>
    <physiologicalReaction direction="left-to-right" evidence="9">
        <dbReference type="Rhea" id="RHEA:25877"/>
    </physiologicalReaction>
</comment>
<dbReference type="InterPro" id="IPR027477">
    <property type="entry name" value="Succ_DH/fumarate_Rdtase_cat_sf"/>
</dbReference>
<comment type="pathway">
    <text evidence="2 11">Cofactor biosynthesis; NAD(+) biosynthesis; iminoaspartate from L-aspartate (oxidase route): step 1/1.</text>
</comment>
<evidence type="ECO:0000256" key="7">
    <source>
        <dbReference type="ARBA" id="ARBA00022827"/>
    </source>
</evidence>
<reference evidence="15 16" key="1">
    <citation type="submission" date="2015-05" db="EMBL/GenBank/DDBJ databases">
        <title>Draft genome sequence of Microvirga vignae strain BR3299, a novel nitrogen fixing bacteria isolated from Brazil semi-aired region.</title>
        <authorList>
            <person name="Zilli J.E."/>
            <person name="Passos S.R."/>
            <person name="Leite J."/>
            <person name="Baldani J.I."/>
            <person name="Xavier G.R."/>
            <person name="Rumjaneck N.G."/>
            <person name="Simoes-Araujo J.L."/>
        </authorList>
    </citation>
    <scope>NUCLEOTIDE SEQUENCE [LARGE SCALE GENOMIC DNA]</scope>
    <source>
        <strain evidence="15 16">BR3299</strain>
    </source>
</reference>
<dbReference type="Proteomes" id="UP000035489">
    <property type="component" value="Unassembled WGS sequence"/>
</dbReference>
<comment type="cofactor">
    <cofactor evidence="1 11">
        <name>FAD</name>
        <dbReference type="ChEBI" id="CHEBI:57692"/>
    </cofactor>
</comment>
<feature type="domain" description="FAD-dependent oxidoreductase 2 FAD-binding" evidence="13">
    <location>
        <begin position="12"/>
        <end position="385"/>
    </location>
</feature>
<keyword evidence="5 11" id="KW-0285">Flavoprotein</keyword>
<keyword evidence="7 11" id="KW-0274">FAD</keyword>
<keyword evidence="12" id="KW-0812">Transmembrane</keyword>
<dbReference type="PANTHER" id="PTHR42716:SF2">
    <property type="entry name" value="L-ASPARTATE OXIDASE, CHLOROPLASTIC"/>
    <property type="match status" value="1"/>
</dbReference>
<evidence type="ECO:0000256" key="8">
    <source>
        <dbReference type="ARBA" id="ARBA00023002"/>
    </source>
</evidence>
<dbReference type="InterPro" id="IPR005288">
    <property type="entry name" value="NadB"/>
</dbReference>
<evidence type="ECO:0000256" key="4">
    <source>
        <dbReference type="ARBA" id="ARBA00012173"/>
    </source>
</evidence>
<name>A0A0H1R7N1_9HYPH</name>
<comment type="subcellular location">
    <subcellularLocation>
        <location evidence="11">Cytoplasm</location>
    </subcellularLocation>
</comment>
<evidence type="ECO:0000256" key="6">
    <source>
        <dbReference type="ARBA" id="ARBA00022642"/>
    </source>
</evidence>